<dbReference type="InterPro" id="IPR036388">
    <property type="entry name" value="WH-like_DNA-bd_sf"/>
</dbReference>
<dbReference type="PATRIC" id="fig|1422.14.peg.1933"/>
<dbReference type="Pfam" id="PF01614">
    <property type="entry name" value="IclR_C"/>
    <property type="match status" value="1"/>
</dbReference>
<dbReference type="GeneID" id="89612189"/>
<dbReference type="EMBL" id="RCTJ01000052">
    <property type="protein sequence ID" value="RLQ13320.1"/>
    <property type="molecule type" value="Genomic_DNA"/>
</dbReference>
<reference evidence="6 11" key="2">
    <citation type="submission" date="2016-03" db="EMBL/GenBank/DDBJ databases">
        <title>Spore heat resistance.</title>
        <authorList>
            <person name="Boekhorst J."/>
            <person name="Berendsen E.M."/>
            <person name="Wells-Bennik M.H."/>
            <person name="Kuipers O.P."/>
        </authorList>
    </citation>
    <scope>NUCLEOTIDE SEQUENCE [LARGE SCALE GENOMIC DNA]</scope>
    <source>
        <strain evidence="6 11">GS8</strain>
    </source>
</reference>
<dbReference type="PANTHER" id="PTHR30136">
    <property type="entry name" value="HELIX-TURN-HELIX TRANSCRIPTIONAL REGULATOR, ICLR FAMILY"/>
    <property type="match status" value="1"/>
</dbReference>
<dbReference type="Proteomes" id="UP000773850">
    <property type="component" value="Unassembled WGS sequence"/>
</dbReference>
<dbReference type="SMART" id="SM00346">
    <property type="entry name" value="HTH_ICLR"/>
    <property type="match status" value="1"/>
</dbReference>
<evidence type="ECO:0000313" key="10">
    <source>
        <dbReference type="Proteomes" id="UP000266922"/>
    </source>
</evidence>
<evidence type="ECO:0000259" key="4">
    <source>
        <dbReference type="PROSITE" id="PS51077"/>
    </source>
</evidence>
<dbReference type="InterPro" id="IPR050707">
    <property type="entry name" value="HTH_MetabolicPath_Reg"/>
</dbReference>
<reference evidence="7 9" key="1">
    <citation type="submission" date="2016-01" db="EMBL/GenBank/DDBJ databases">
        <title>Draft Genome Sequences of Seven Thermophilic Sporeformers Isolated from Foods.</title>
        <authorList>
            <person name="Berendsen E.M."/>
            <person name="Wells-Bennik M.H."/>
            <person name="Krawcyk A.O."/>
            <person name="De Jong A."/>
            <person name="Holsappel S."/>
            <person name="Eijlander R.T."/>
            <person name="Kuipers O.P."/>
        </authorList>
    </citation>
    <scope>NUCLEOTIDE SEQUENCE [LARGE SCALE GENOMIC DNA]</scope>
    <source>
        <strain evidence="7 9">B4114</strain>
    </source>
</reference>
<evidence type="ECO:0000259" key="5">
    <source>
        <dbReference type="PROSITE" id="PS51078"/>
    </source>
</evidence>
<dbReference type="GO" id="GO:0003677">
    <property type="term" value="F:DNA binding"/>
    <property type="evidence" value="ECO:0007669"/>
    <property type="project" value="UniProtKB-KW"/>
</dbReference>
<evidence type="ECO:0000313" key="11">
    <source>
        <dbReference type="Proteomes" id="UP000773850"/>
    </source>
</evidence>
<dbReference type="PANTHER" id="PTHR30136:SF24">
    <property type="entry name" value="HTH-TYPE TRANSCRIPTIONAL REPRESSOR ALLR"/>
    <property type="match status" value="1"/>
</dbReference>
<keyword evidence="2" id="KW-0238">DNA-binding</keyword>
<dbReference type="EMBL" id="LUCS01000018">
    <property type="protein sequence ID" value="KAF6511418.1"/>
    <property type="molecule type" value="Genomic_DNA"/>
</dbReference>
<dbReference type="Gene3D" id="1.10.10.10">
    <property type="entry name" value="Winged helix-like DNA-binding domain superfamily/Winged helix DNA-binding domain"/>
    <property type="match status" value="1"/>
</dbReference>
<dbReference type="InterPro" id="IPR029016">
    <property type="entry name" value="GAF-like_dom_sf"/>
</dbReference>
<dbReference type="RefSeq" id="WP_049625428.1">
    <property type="nucleotide sequence ID" value="NZ_JARMRZ010000005.1"/>
</dbReference>
<organism evidence="7 9">
    <name type="scientific">Geobacillus stearothermophilus</name>
    <name type="common">Bacillus stearothermophilus</name>
    <dbReference type="NCBI Taxonomy" id="1422"/>
    <lineage>
        <taxon>Bacteria</taxon>
        <taxon>Bacillati</taxon>
        <taxon>Bacillota</taxon>
        <taxon>Bacilli</taxon>
        <taxon>Bacillales</taxon>
        <taxon>Anoxybacillaceae</taxon>
        <taxon>Geobacillus</taxon>
    </lineage>
</organism>
<evidence type="ECO:0000256" key="3">
    <source>
        <dbReference type="ARBA" id="ARBA00023163"/>
    </source>
</evidence>
<sequence length="251" mass="28425">MNKTVLKTKELLDLFLDCERLTLPEMVERLQMPKTSVYRMAQSLVALGFLQKRGDHYELGLALLTFGSLVAERLDIRRVALPVMERLKEATNEAVNLVIRDGDEALYIEKVETSEPVRVYTKVGRRAPLYAGACPRALLVFMDEKEQARYLERTKLVKIAKNTVTDKQALRRQLEEDRKRGYTVSYSELENYSAAVAVPIFNHEGAAIAGLSVAGPEQRFLPDDVARIVPLLRQAAMEISRELGFQGKGWK</sequence>
<dbReference type="SUPFAM" id="SSF46785">
    <property type="entry name" value="Winged helix' DNA-binding domain"/>
    <property type="match status" value="1"/>
</dbReference>
<dbReference type="GO" id="GO:0045892">
    <property type="term" value="P:negative regulation of DNA-templated transcription"/>
    <property type="evidence" value="ECO:0007669"/>
    <property type="project" value="TreeGrafter"/>
</dbReference>
<evidence type="ECO:0000313" key="7">
    <source>
        <dbReference type="EMBL" id="KYD33912.1"/>
    </source>
</evidence>
<evidence type="ECO:0000256" key="2">
    <source>
        <dbReference type="ARBA" id="ARBA00023125"/>
    </source>
</evidence>
<name>A0A0K9HEP9_GEOSE</name>
<dbReference type="Proteomes" id="UP000075517">
    <property type="component" value="Unassembled WGS sequence"/>
</dbReference>
<dbReference type="Gene3D" id="3.30.450.40">
    <property type="match status" value="1"/>
</dbReference>
<dbReference type="EMBL" id="LQYY01000079">
    <property type="protein sequence ID" value="KYD33912.1"/>
    <property type="molecule type" value="Genomic_DNA"/>
</dbReference>
<dbReference type="InterPro" id="IPR014757">
    <property type="entry name" value="Tscrpt_reg_IclR_C"/>
</dbReference>
<accession>A0A0K9HEP9</accession>
<dbReference type="InterPro" id="IPR005471">
    <property type="entry name" value="Tscrpt_reg_IclR_N"/>
</dbReference>
<evidence type="ECO:0000256" key="1">
    <source>
        <dbReference type="ARBA" id="ARBA00023015"/>
    </source>
</evidence>
<dbReference type="PROSITE" id="PS51078">
    <property type="entry name" value="ICLR_ED"/>
    <property type="match status" value="1"/>
</dbReference>
<dbReference type="AlphaFoldDB" id="A0A0K9HEP9"/>
<dbReference type="Pfam" id="PF09339">
    <property type="entry name" value="HTH_IclR"/>
    <property type="match status" value="1"/>
</dbReference>
<dbReference type="PROSITE" id="PS51077">
    <property type="entry name" value="HTH_ICLR"/>
    <property type="match status" value="1"/>
</dbReference>
<keyword evidence="3" id="KW-0804">Transcription</keyword>
<dbReference type="GO" id="GO:0003700">
    <property type="term" value="F:DNA-binding transcription factor activity"/>
    <property type="evidence" value="ECO:0007669"/>
    <property type="project" value="TreeGrafter"/>
</dbReference>
<keyword evidence="1" id="KW-0805">Transcription regulation</keyword>
<reference evidence="8 10" key="3">
    <citation type="submission" date="2018-10" db="EMBL/GenBank/DDBJ databases">
        <title>Geobacillus stearothermophilus in processing lines of powdered infant formula.</title>
        <authorList>
            <person name="Rhee M.S."/>
            <person name="Choi I.-G."/>
            <person name="Cho T.J."/>
            <person name="Park B."/>
        </authorList>
    </citation>
    <scope>NUCLEOTIDE SEQUENCE [LARGE SCALE GENOMIC DNA]</scope>
    <source>
        <strain evidence="8 10">FHS-PPGT130</strain>
    </source>
</reference>
<comment type="caution">
    <text evidence="7">The sequence shown here is derived from an EMBL/GenBank/DDBJ whole genome shotgun (WGS) entry which is preliminary data.</text>
</comment>
<keyword evidence="11" id="KW-1185">Reference proteome</keyword>
<evidence type="ECO:0000313" key="6">
    <source>
        <dbReference type="EMBL" id="KAF6511418.1"/>
    </source>
</evidence>
<dbReference type="InterPro" id="IPR036390">
    <property type="entry name" value="WH_DNA-bd_sf"/>
</dbReference>
<evidence type="ECO:0000313" key="9">
    <source>
        <dbReference type="Proteomes" id="UP000075517"/>
    </source>
</evidence>
<feature type="domain" description="HTH iclR-type" evidence="4">
    <location>
        <begin position="2"/>
        <end position="61"/>
    </location>
</feature>
<dbReference type="SUPFAM" id="SSF55781">
    <property type="entry name" value="GAF domain-like"/>
    <property type="match status" value="1"/>
</dbReference>
<protein>
    <submittedName>
        <fullName evidence="8">IclR family transcriptional regulator</fullName>
    </submittedName>
    <submittedName>
        <fullName evidence="6">Transcriptional regulator IclR family</fullName>
    </submittedName>
</protein>
<dbReference type="OrthoDB" id="9791752at2"/>
<proteinExistence type="predicted"/>
<evidence type="ECO:0000313" key="8">
    <source>
        <dbReference type="EMBL" id="RLQ13320.1"/>
    </source>
</evidence>
<dbReference type="Proteomes" id="UP000266922">
    <property type="component" value="Unassembled WGS sequence"/>
</dbReference>
<feature type="domain" description="IclR-ED" evidence="5">
    <location>
        <begin position="62"/>
        <end position="245"/>
    </location>
</feature>
<gene>
    <name evidence="7" type="ORF">B4114_1338</name>
    <name evidence="8" type="ORF">D9548_12330</name>
    <name evidence="6" type="ORF">GS8_994</name>
</gene>